<dbReference type="PANTHER" id="PTHR43791">
    <property type="entry name" value="PERMEASE-RELATED"/>
    <property type="match status" value="1"/>
</dbReference>
<feature type="transmembrane region" description="Helical" evidence="6">
    <location>
        <begin position="185"/>
        <end position="207"/>
    </location>
</feature>
<reference evidence="7 8" key="1">
    <citation type="submission" date="2020-07" db="EMBL/GenBank/DDBJ databases">
        <title>Trichoderma asperellum IC-1 whole genome shotgun sequence.</title>
        <authorList>
            <person name="Kanamasa S."/>
            <person name="Takahashi H."/>
        </authorList>
    </citation>
    <scope>NUCLEOTIDE SEQUENCE [LARGE SCALE GENOMIC DNA]</scope>
    <source>
        <strain evidence="7 8">IC-1</strain>
    </source>
</reference>
<feature type="transmembrane region" description="Helical" evidence="6">
    <location>
        <begin position="303"/>
        <end position="325"/>
    </location>
</feature>
<keyword evidence="5 6" id="KW-0472">Membrane</keyword>
<sequence>MEDEKLPKTIEDGVSSHFERAQDIDPAIEKRQVIIITTSNAKILNADKGHDLLDSTHMTTKEYTIALMVFLVAYSIFEAPSNLAAKAFQPNYWLGFLVIGFGAFCTAIAGANSFASTAALRFFLGAFEAGIFPGMVFFMSFWYKAEERATRIALFLCSATLAGAFGGAIAFGVGHLDGRAGLEGWRWLFIVEGVPSIALGILTFLFMPSYPEKASWLTEEEKAIQVLRLGVNSSHGDAKLNWEDAKETLKDVRLYVHYVTYLCIGVGVSSLSLFAPTIVAGLGYKNLQAQLFTIPPYARTRGLVAGGCFLFGTIAFIIQACLPGHLFAARYAMLCISTAGVFAGLPPLCAWISDNVRTTTAGSLATGLNIAFTGPGQIIGVWIYRAQDAPFYRLGHGINAGFLAVGTILSFSLWWHYTRLNKKLVGTSEPRWVA</sequence>
<feature type="transmembrane region" description="Helical" evidence="6">
    <location>
        <begin position="258"/>
        <end position="282"/>
    </location>
</feature>
<dbReference type="AlphaFoldDB" id="A0A6V8R443"/>
<dbReference type="InterPro" id="IPR036259">
    <property type="entry name" value="MFS_trans_sf"/>
</dbReference>
<dbReference type="SUPFAM" id="SSF103473">
    <property type="entry name" value="MFS general substrate transporter"/>
    <property type="match status" value="1"/>
</dbReference>
<accession>A0A6V8R443</accession>
<feature type="transmembrane region" description="Helical" evidence="6">
    <location>
        <begin position="364"/>
        <end position="384"/>
    </location>
</feature>
<name>A0A6V8R443_TRIAP</name>
<dbReference type="OrthoDB" id="3639251at2759"/>
<keyword evidence="3 6" id="KW-0812">Transmembrane</keyword>
<feature type="transmembrane region" description="Helical" evidence="6">
    <location>
        <begin position="149"/>
        <end position="173"/>
    </location>
</feature>
<dbReference type="PANTHER" id="PTHR43791:SF49">
    <property type="entry name" value="TRANSPORTER, PUTATIVE (AFU_ORTHOLOGUE AFUA_4G04250)-RELATED"/>
    <property type="match status" value="1"/>
</dbReference>
<evidence type="ECO:0000256" key="6">
    <source>
        <dbReference type="SAM" id="Phobius"/>
    </source>
</evidence>
<dbReference type="GO" id="GO:0022857">
    <property type="term" value="F:transmembrane transporter activity"/>
    <property type="evidence" value="ECO:0007669"/>
    <property type="project" value="InterPro"/>
</dbReference>
<feature type="transmembrane region" description="Helical" evidence="6">
    <location>
        <begin position="396"/>
        <end position="415"/>
    </location>
</feature>
<dbReference type="Pfam" id="PF07690">
    <property type="entry name" value="MFS_1"/>
    <property type="match status" value="1"/>
</dbReference>
<feature type="transmembrane region" description="Helical" evidence="6">
    <location>
        <begin position="63"/>
        <end position="80"/>
    </location>
</feature>
<evidence type="ECO:0000256" key="4">
    <source>
        <dbReference type="ARBA" id="ARBA00022989"/>
    </source>
</evidence>
<evidence type="ECO:0000313" key="8">
    <source>
        <dbReference type="Proteomes" id="UP000517252"/>
    </source>
</evidence>
<organism evidence="7 8">
    <name type="scientific">Trichoderma asperellum</name>
    <name type="common">Filamentous fungus</name>
    <dbReference type="NCBI Taxonomy" id="101201"/>
    <lineage>
        <taxon>Eukaryota</taxon>
        <taxon>Fungi</taxon>
        <taxon>Dikarya</taxon>
        <taxon>Ascomycota</taxon>
        <taxon>Pezizomycotina</taxon>
        <taxon>Sordariomycetes</taxon>
        <taxon>Hypocreomycetidae</taxon>
        <taxon>Hypocreales</taxon>
        <taxon>Hypocreaceae</taxon>
        <taxon>Trichoderma</taxon>
    </lineage>
</organism>
<proteinExistence type="predicted"/>
<feature type="transmembrane region" description="Helical" evidence="6">
    <location>
        <begin position="122"/>
        <end position="143"/>
    </location>
</feature>
<dbReference type="Proteomes" id="UP000517252">
    <property type="component" value="Unassembled WGS sequence"/>
</dbReference>
<keyword evidence="2" id="KW-0813">Transport</keyword>
<dbReference type="EMBL" id="BLZH01000009">
    <property type="protein sequence ID" value="GFP57768.1"/>
    <property type="molecule type" value="Genomic_DNA"/>
</dbReference>
<dbReference type="Gene3D" id="1.20.1250.20">
    <property type="entry name" value="MFS general substrate transporter like domains"/>
    <property type="match status" value="1"/>
</dbReference>
<keyword evidence="4 6" id="KW-1133">Transmembrane helix</keyword>
<protein>
    <submittedName>
        <fullName evidence="7">MFS transporter prlL</fullName>
    </submittedName>
</protein>
<feature type="transmembrane region" description="Helical" evidence="6">
    <location>
        <begin position="331"/>
        <end position="352"/>
    </location>
</feature>
<comment type="subcellular location">
    <subcellularLocation>
        <location evidence="1">Membrane</location>
        <topology evidence="1">Multi-pass membrane protein</topology>
    </subcellularLocation>
</comment>
<dbReference type="InterPro" id="IPR011701">
    <property type="entry name" value="MFS"/>
</dbReference>
<dbReference type="GO" id="GO:0016020">
    <property type="term" value="C:membrane"/>
    <property type="evidence" value="ECO:0007669"/>
    <property type="project" value="UniProtKB-SubCell"/>
</dbReference>
<comment type="caution">
    <text evidence="7">The sequence shown here is derived from an EMBL/GenBank/DDBJ whole genome shotgun (WGS) entry which is preliminary data.</text>
</comment>
<gene>
    <name evidence="7" type="ORF">TASIC1_0009010500</name>
</gene>
<feature type="transmembrane region" description="Helical" evidence="6">
    <location>
        <begin position="92"/>
        <end position="115"/>
    </location>
</feature>
<evidence type="ECO:0000256" key="2">
    <source>
        <dbReference type="ARBA" id="ARBA00022448"/>
    </source>
</evidence>
<evidence type="ECO:0000256" key="3">
    <source>
        <dbReference type="ARBA" id="ARBA00022692"/>
    </source>
</evidence>
<evidence type="ECO:0000313" key="7">
    <source>
        <dbReference type="EMBL" id="GFP57768.1"/>
    </source>
</evidence>
<evidence type="ECO:0000256" key="5">
    <source>
        <dbReference type="ARBA" id="ARBA00023136"/>
    </source>
</evidence>
<evidence type="ECO:0000256" key="1">
    <source>
        <dbReference type="ARBA" id="ARBA00004141"/>
    </source>
</evidence>